<sequence length="252" mass="28947">MSGPFQCNPFPVVAWFDYSITLTFAVPVRELAARLPPCLEVDSYDDKWGFLAVALVRTRGLRPKGMPGILGRDFLLAGYRHFVRYQSASGRRLRGLQIIRSETDKRSMVTLGNIFTPYLYQYRPIVTEVSDDLFTAFDENSGFRISVQPVDEEDENLPEGSVFPDWRAARRFCGPMPYTFSYDADKGRVLVIEGQREKWKPKSMKVIEYNVPYLKTLGFSEVRLATAFTVRDVPYSWKKGRAEAWPSKERNA</sequence>
<dbReference type="InterPro" id="IPR018644">
    <property type="entry name" value="DUF2071"/>
</dbReference>
<accession>A0AAT9FR24</accession>
<protein>
    <submittedName>
        <fullName evidence="1">Uncharacterized protein</fullName>
    </submittedName>
</protein>
<proteinExistence type="predicted"/>
<evidence type="ECO:0000313" key="1">
    <source>
        <dbReference type="EMBL" id="BDS08454.1"/>
    </source>
</evidence>
<dbReference type="KEGG" id="osu:NT6N_34940"/>
<name>A0AAT9FR24_9BACT</name>
<gene>
    <name evidence="1" type="ORF">NT6N_34940</name>
</gene>
<dbReference type="Pfam" id="PF09844">
    <property type="entry name" value="DUF2071"/>
    <property type="match status" value="1"/>
</dbReference>
<dbReference type="EMBL" id="AP026866">
    <property type="protein sequence ID" value="BDS08454.1"/>
    <property type="molecule type" value="Genomic_DNA"/>
</dbReference>
<organism evidence="1">
    <name type="scientific">Oceaniferula spumae</name>
    <dbReference type="NCBI Taxonomy" id="2979115"/>
    <lineage>
        <taxon>Bacteria</taxon>
        <taxon>Pseudomonadati</taxon>
        <taxon>Verrucomicrobiota</taxon>
        <taxon>Verrucomicrobiia</taxon>
        <taxon>Verrucomicrobiales</taxon>
        <taxon>Verrucomicrobiaceae</taxon>
        <taxon>Oceaniferula</taxon>
    </lineage>
</organism>
<dbReference type="AlphaFoldDB" id="A0AAT9FR24"/>
<reference evidence="1" key="1">
    <citation type="submission" date="2024-07" db="EMBL/GenBank/DDBJ databases">
        <title>Complete genome sequence of Verrucomicrobiaceae bacterium NT6N.</title>
        <authorList>
            <person name="Huang C."/>
            <person name="Takami H."/>
            <person name="Hamasaki K."/>
        </authorList>
    </citation>
    <scope>NUCLEOTIDE SEQUENCE</scope>
    <source>
        <strain evidence="1">NT6N</strain>
    </source>
</reference>